<organism evidence="2 3">
    <name type="scientific">Leptospira kobayashii</name>
    <dbReference type="NCBI Taxonomy" id="1917830"/>
    <lineage>
        <taxon>Bacteria</taxon>
        <taxon>Pseudomonadati</taxon>
        <taxon>Spirochaetota</taxon>
        <taxon>Spirochaetia</taxon>
        <taxon>Leptospirales</taxon>
        <taxon>Leptospiraceae</taxon>
        <taxon>Leptospira</taxon>
    </lineage>
</organism>
<evidence type="ECO:0000256" key="1">
    <source>
        <dbReference type="SAM" id="Phobius"/>
    </source>
</evidence>
<dbReference type="RefSeq" id="WP_109020322.1">
    <property type="nucleotide sequence ID" value="NZ_AP025028.1"/>
</dbReference>
<sequence>MIYNILIYVFVFLFALVFVIYLVGRSLPADHTVSLSRVFSSSSEIIYEKIKNFKDYPLWRPNLKLIQPVSATSWKETDSHKNIMTYSFIRDEKNRLIESKIMDEDKPFGGSWTFELKTVPGGTELTITENGKVFSPIFRFVSKYIFGHTSTIEAYFGYMEKELENLGKKK</sequence>
<gene>
    <name evidence="2" type="ORF">LPTSP3_g26050</name>
</gene>
<dbReference type="NCBIfam" id="NF047583">
    <property type="entry name" value="LIC10604_fam"/>
    <property type="match status" value="1"/>
</dbReference>
<evidence type="ECO:0000313" key="2">
    <source>
        <dbReference type="EMBL" id="BDA79675.1"/>
    </source>
</evidence>
<dbReference type="SUPFAM" id="SSF55961">
    <property type="entry name" value="Bet v1-like"/>
    <property type="match status" value="1"/>
</dbReference>
<accession>A0ABN6KGA5</accession>
<dbReference type="EMBL" id="AP025028">
    <property type="protein sequence ID" value="BDA79675.1"/>
    <property type="molecule type" value="Genomic_DNA"/>
</dbReference>
<keyword evidence="3" id="KW-1185">Reference proteome</keyword>
<keyword evidence="1" id="KW-0812">Transmembrane</keyword>
<evidence type="ECO:0000313" key="3">
    <source>
        <dbReference type="Proteomes" id="UP000245263"/>
    </source>
</evidence>
<name>A0ABN6KGA5_9LEPT</name>
<protein>
    <submittedName>
        <fullName evidence="2">Polyketide cyclase</fullName>
    </submittedName>
</protein>
<feature type="transmembrane region" description="Helical" evidence="1">
    <location>
        <begin position="6"/>
        <end position="24"/>
    </location>
</feature>
<keyword evidence="1" id="KW-1133">Transmembrane helix</keyword>
<keyword evidence="1" id="KW-0472">Membrane</keyword>
<proteinExistence type="predicted"/>
<dbReference type="Proteomes" id="UP000245263">
    <property type="component" value="Chromosome 1"/>
</dbReference>
<reference evidence="2 3" key="1">
    <citation type="submission" date="2021-08" db="EMBL/GenBank/DDBJ databases">
        <title>Complete genome sequence of Leptospira kobayashii strain E30.</title>
        <authorList>
            <person name="Nakao R."/>
            <person name="Nakamura S."/>
            <person name="Masuzawa T."/>
            <person name="Koizumi N."/>
        </authorList>
    </citation>
    <scope>NUCLEOTIDE SEQUENCE [LARGE SCALE GENOMIC DNA]</scope>
    <source>
        <strain evidence="2 3">E30</strain>
    </source>
</reference>